<dbReference type="OrthoDB" id="9991441at2759"/>
<accession>A0A1S3J275</accession>
<feature type="domain" description="CUB" evidence="9">
    <location>
        <begin position="161"/>
        <end position="276"/>
    </location>
</feature>
<feature type="domain" description="CUB" evidence="9">
    <location>
        <begin position="35"/>
        <end position="88"/>
    </location>
</feature>
<dbReference type="PANTHER" id="PTHR45656">
    <property type="entry name" value="PROTEIN CBR-CLEC-78"/>
    <property type="match status" value="1"/>
</dbReference>
<gene>
    <name evidence="12" type="primary">LOC106169571</name>
</gene>
<dbReference type="PANTHER" id="PTHR45656:SF4">
    <property type="entry name" value="PROTEIN CBR-CLEC-78"/>
    <property type="match status" value="1"/>
</dbReference>
<feature type="domain" description="CUB" evidence="9">
    <location>
        <begin position="283"/>
        <end position="413"/>
    </location>
</feature>
<proteinExistence type="predicted"/>
<feature type="compositionally biased region" description="Basic and acidic residues" evidence="6">
    <location>
        <begin position="914"/>
        <end position="923"/>
    </location>
</feature>
<keyword evidence="7" id="KW-0812">Transmembrane</keyword>
<evidence type="ECO:0000259" key="10">
    <source>
        <dbReference type="PROSITE" id="PS50923"/>
    </source>
</evidence>
<dbReference type="SUPFAM" id="SSF49854">
    <property type="entry name" value="Spermadhesin, CUB domain"/>
    <property type="match status" value="3"/>
</dbReference>
<dbReference type="CDD" id="cd00033">
    <property type="entry name" value="CCP"/>
    <property type="match status" value="5"/>
</dbReference>
<dbReference type="InterPro" id="IPR051277">
    <property type="entry name" value="SEZ6_CSMD_C4BPB_Regulators"/>
</dbReference>
<sequence length="1062" mass="116563">MLGQAFYQAFFHVGLLTVLSIFLEIGLTVGEDSGCGNERTRTKAPGNLTSHPEYGQTHIPHNKCMWSIQSPPDKYVALQVQDFGNLLCHSSLFLWTNFGGKRWPGWHGCSLETSAEILGSSSSFSFGTRRGGLLQLVYNGLTDPANRTGFFITYDFKEPGCHGYTRLTGTPAWFASHPGAGHWVSEGNAHCTWTITAPRNQFVVVRAENIWLHCVGEWQTLTVYDSAEAREDTLIARMACSNRLPLYASSGNNMFFVYRDIWASSGRGFNISYSFHSKRQSGCGDDMYYNSTSGVLQSHPGADGTTTSRYFPWSRCHWSINIPSGAWLGLRFEWFDVYASSVSQEKNYCEDDKLIIQIGDFRREFCNIHRPDGDGLRIRLPSTPTVINISFITGPVSLFNKQGRGFRIVYAVMCRTADDTYVGVREVHRQDHNCSHGEVPAGDLDRVCLPNGTLAGVPVICKPVDCGLASDVRNAVPHYTGTTHRGRVRYTCTKGHEHTAGSAERICTADGVWKWTGDPMECEVIDCGTPPIIEDASSILLNSSTWYESVVSYFCPTGYFSLDGNKTKVCLDDGLWYGEDLICQRVNCGSPVIVGNATRTVDTTSYLGRAIYACFPGFSTPDGETIIVRTCSASGKWEGTFPECNIVDCGIPEKLHGARMQYTSTVYGSLVNYTCDTGYTHVHGWKTRKCHHSGAWVGEEPVCQVVDCGSPPLVQNTVSSLNGTTYGNVAVYSCLLGYRAVNGFHSIATCDAAGHWIGEHLRCEALDCGPPPKLDNSIVRTPYGTTYLKIAIYVCLPGYRGVSFMIKFCKEDSFWKGPDLQCIAVPTSQTSHPEIATPGLYKSTSNILYPGTRMTTSRPMIGERAGLLSTHRLTSLKHAPVTTVSTNAGPDVNGKAVSALRVSEHSVTPNSTFVHKDSGDSQKEPQGQTNDATLPLKNDTLSENTTRSALTASDVSGNSLKSTQVTVISLATATVFLVVVVVLLLLLYYRFLKGKNRRSSPGEIVRYQPDNPFPVVHGMENPIYDTSVMPNTTNEVANDGSESMQNYLPGNSYITVDNNSDA</sequence>
<feature type="domain" description="Sushi" evidence="10">
    <location>
        <begin position="647"/>
        <end position="705"/>
    </location>
</feature>
<keyword evidence="3 5" id="KW-1015">Disulfide bond</keyword>
<dbReference type="Gene3D" id="2.60.120.290">
    <property type="entry name" value="Spermadhesin, CUB domain"/>
    <property type="match status" value="2"/>
</dbReference>
<dbReference type="Gene3D" id="2.10.70.10">
    <property type="entry name" value="Complement Module, domain 1"/>
    <property type="match status" value="6"/>
</dbReference>
<evidence type="ECO:0000256" key="4">
    <source>
        <dbReference type="PROSITE-ProRule" id="PRU00059"/>
    </source>
</evidence>
<dbReference type="AlphaFoldDB" id="A0A1S3J275"/>
<organism evidence="11 12">
    <name type="scientific">Lingula anatina</name>
    <name type="common">Brachiopod</name>
    <name type="synonym">Lingula unguis</name>
    <dbReference type="NCBI Taxonomy" id="7574"/>
    <lineage>
        <taxon>Eukaryota</taxon>
        <taxon>Metazoa</taxon>
        <taxon>Spiralia</taxon>
        <taxon>Lophotrochozoa</taxon>
        <taxon>Brachiopoda</taxon>
        <taxon>Linguliformea</taxon>
        <taxon>Lingulata</taxon>
        <taxon>Lingulida</taxon>
        <taxon>Linguloidea</taxon>
        <taxon>Lingulidae</taxon>
        <taxon>Lingula</taxon>
    </lineage>
</organism>
<keyword evidence="2" id="KW-0677">Repeat</keyword>
<feature type="disulfide bond" evidence="5">
    <location>
        <begin position="588"/>
        <end position="631"/>
    </location>
</feature>
<dbReference type="InterPro" id="IPR035914">
    <property type="entry name" value="Sperma_CUB_dom_sf"/>
</dbReference>
<evidence type="ECO:0000313" key="11">
    <source>
        <dbReference type="Proteomes" id="UP000085678"/>
    </source>
</evidence>
<feature type="disulfide bond" evidence="5">
    <location>
        <begin position="795"/>
        <end position="822"/>
    </location>
</feature>
<dbReference type="Pfam" id="PF00084">
    <property type="entry name" value="Sushi"/>
    <property type="match status" value="5"/>
</dbReference>
<evidence type="ECO:0000256" key="6">
    <source>
        <dbReference type="SAM" id="MobiDB-lite"/>
    </source>
</evidence>
<keyword evidence="7" id="KW-1133">Transmembrane helix</keyword>
<dbReference type="InterPro" id="IPR035976">
    <property type="entry name" value="Sushi/SCR/CCP_sf"/>
</dbReference>
<feature type="transmembrane region" description="Helical" evidence="7">
    <location>
        <begin position="967"/>
        <end position="989"/>
    </location>
</feature>
<reference evidence="12" key="1">
    <citation type="submission" date="2025-08" db="UniProtKB">
        <authorList>
            <consortium name="RefSeq"/>
        </authorList>
    </citation>
    <scope>IDENTIFICATION</scope>
    <source>
        <tissue evidence="12">Gonads</tissue>
    </source>
</reference>
<dbReference type="Proteomes" id="UP000085678">
    <property type="component" value="Unplaced"/>
</dbReference>
<feature type="disulfide bond" evidence="4">
    <location>
        <begin position="349"/>
        <end position="366"/>
    </location>
</feature>
<dbReference type="RefSeq" id="XP_013404517.1">
    <property type="nucleotide sequence ID" value="XM_013549063.1"/>
</dbReference>
<dbReference type="SMART" id="SM00032">
    <property type="entry name" value="CCP"/>
    <property type="match status" value="6"/>
</dbReference>
<dbReference type="GeneID" id="106169571"/>
<evidence type="ECO:0000256" key="3">
    <source>
        <dbReference type="ARBA" id="ARBA00023157"/>
    </source>
</evidence>
<dbReference type="PROSITE" id="PS50923">
    <property type="entry name" value="SUSHI"/>
    <property type="match status" value="6"/>
</dbReference>
<dbReference type="CDD" id="cd00041">
    <property type="entry name" value="CUB"/>
    <property type="match status" value="1"/>
</dbReference>
<comment type="caution">
    <text evidence="5">Lacks conserved residue(s) required for the propagation of feature annotation.</text>
</comment>
<evidence type="ECO:0000256" key="2">
    <source>
        <dbReference type="ARBA" id="ARBA00022737"/>
    </source>
</evidence>
<dbReference type="PROSITE" id="PS01180">
    <property type="entry name" value="CUB"/>
    <property type="match status" value="3"/>
</dbReference>
<feature type="domain" description="Sushi" evidence="10">
    <location>
        <begin position="766"/>
        <end position="824"/>
    </location>
</feature>
<dbReference type="SMART" id="SM00042">
    <property type="entry name" value="CUB"/>
    <property type="match status" value="1"/>
</dbReference>
<name>A0A1S3J275_LINAN</name>
<evidence type="ECO:0000256" key="8">
    <source>
        <dbReference type="SAM" id="SignalP"/>
    </source>
</evidence>
<evidence type="ECO:0000313" key="12">
    <source>
        <dbReference type="RefSeq" id="XP_013404517.1"/>
    </source>
</evidence>
<evidence type="ECO:0000256" key="5">
    <source>
        <dbReference type="PROSITE-ProRule" id="PRU00302"/>
    </source>
</evidence>
<dbReference type="KEGG" id="lak:106169571"/>
<evidence type="ECO:0000256" key="1">
    <source>
        <dbReference type="ARBA" id="ARBA00022729"/>
    </source>
</evidence>
<dbReference type="STRING" id="7574.A0A1S3J275"/>
<feature type="disulfide bond" evidence="5">
    <location>
        <begin position="527"/>
        <end position="570"/>
    </location>
</feature>
<feature type="region of interest" description="Disordered" evidence="6">
    <location>
        <begin position="908"/>
        <end position="941"/>
    </location>
</feature>
<keyword evidence="5" id="KW-0768">Sushi</keyword>
<feature type="domain" description="Sushi" evidence="10">
    <location>
        <begin position="525"/>
        <end position="585"/>
    </location>
</feature>
<feature type="chain" id="PRO_5010349793" evidence="8">
    <location>
        <begin position="31"/>
        <end position="1062"/>
    </location>
</feature>
<dbReference type="InParanoid" id="A0A1S3J275"/>
<evidence type="ECO:0000256" key="7">
    <source>
        <dbReference type="SAM" id="Phobius"/>
    </source>
</evidence>
<feature type="domain" description="Sushi" evidence="10">
    <location>
        <begin position="706"/>
        <end position="765"/>
    </location>
</feature>
<keyword evidence="11" id="KW-1185">Reference proteome</keyword>
<feature type="signal peptide" evidence="8">
    <location>
        <begin position="1"/>
        <end position="30"/>
    </location>
</feature>
<dbReference type="SUPFAM" id="SSF57535">
    <property type="entry name" value="Complement control module/SCR domain"/>
    <property type="match status" value="6"/>
</dbReference>
<feature type="domain" description="Sushi" evidence="10">
    <location>
        <begin position="586"/>
        <end position="646"/>
    </location>
</feature>
<evidence type="ECO:0000259" key="9">
    <source>
        <dbReference type="PROSITE" id="PS01180"/>
    </source>
</evidence>
<dbReference type="InterPro" id="IPR000859">
    <property type="entry name" value="CUB_dom"/>
</dbReference>
<keyword evidence="7" id="KW-0472">Membrane</keyword>
<feature type="domain" description="Sushi" evidence="10">
    <location>
        <begin position="459"/>
        <end position="524"/>
    </location>
</feature>
<dbReference type="InterPro" id="IPR000436">
    <property type="entry name" value="Sushi_SCR_CCP_dom"/>
</dbReference>
<protein>
    <submittedName>
        <fullName evidence="12">CUB and sushi domain-containing protein 3</fullName>
    </submittedName>
</protein>
<keyword evidence="1 8" id="KW-0732">Signal</keyword>